<evidence type="ECO:0000313" key="1">
    <source>
        <dbReference type="EMBL" id="ALA59340.1"/>
    </source>
</evidence>
<proteinExistence type="predicted"/>
<gene>
    <name evidence="1" type="ORF">NITMOv2_2935</name>
</gene>
<dbReference type="KEGG" id="nmv:NITMOv2_2935"/>
<dbReference type="RefSeq" id="WP_053380368.1">
    <property type="nucleotide sequence ID" value="NZ_CP011801.1"/>
</dbReference>
<dbReference type="OrthoDB" id="9785605at2"/>
<dbReference type="PATRIC" id="fig|42253.5.peg.2905"/>
<organism evidence="1 2">
    <name type="scientific">Nitrospira moscoviensis</name>
    <dbReference type="NCBI Taxonomy" id="42253"/>
    <lineage>
        <taxon>Bacteria</taxon>
        <taxon>Pseudomonadati</taxon>
        <taxon>Nitrospirota</taxon>
        <taxon>Nitrospiria</taxon>
        <taxon>Nitrospirales</taxon>
        <taxon>Nitrospiraceae</taxon>
        <taxon>Nitrospira</taxon>
    </lineage>
</organism>
<sequence>MTRKEGGSSTRSTFVLLILVLFLLGSFVLPSFNLSRGQAHAAGGGQTKFQRISTQFIAALGDPGATSGSGAQSWGLWPLDPGPRGVELNSYKRLKDAGGVAPARWKFDGTDWWLEEHGLIMEQPTFPLPPGKYVATGARDVTAVLTIHPADRNGDRRWEIDKGATLYDVTHLACRSARYTPAAGGGLCSPANVPKTAFPVAPGGAMPPVEGCTKQDYAVLIVIGVGAED</sequence>
<accession>A0A0K2GEF1</accession>
<dbReference type="Proteomes" id="UP000069205">
    <property type="component" value="Chromosome"/>
</dbReference>
<dbReference type="EMBL" id="CP011801">
    <property type="protein sequence ID" value="ALA59340.1"/>
    <property type="molecule type" value="Genomic_DNA"/>
</dbReference>
<keyword evidence="2" id="KW-1185">Reference proteome</keyword>
<evidence type="ECO:0000313" key="2">
    <source>
        <dbReference type="Proteomes" id="UP000069205"/>
    </source>
</evidence>
<dbReference type="AlphaFoldDB" id="A0A0K2GEF1"/>
<protein>
    <submittedName>
        <fullName evidence="1">Uncharacterized protein</fullName>
    </submittedName>
</protein>
<name>A0A0K2GEF1_NITMO</name>
<reference evidence="1 2" key="1">
    <citation type="journal article" date="2015" name="Proc. Natl. Acad. Sci. U.S.A.">
        <title>Expanded metabolic versatility of ubiquitous nitrite-oxidizing bacteria from the genus Nitrospira.</title>
        <authorList>
            <person name="Koch H."/>
            <person name="Lucker S."/>
            <person name="Albertsen M."/>
            <person name="Kitzinger K."/>
            <person name="Herbold C."/>
            <person name="Spieck E."/>
            <person name="Nielsen P.H."/>
            <person name="Wagner M."/>
            <person name="Daims H."/>
        </authorList>
    </citation>
    <scope>NUCLEOTIDE SEQUENCE [LARGE SCALE GENOMIC DNA]</scope>
    <source>
        <strain evidence="1 2">NSP M-1</strain>
    </source>
</reference>
<dbReference type="STRING" id="42253.NITMOv2_2935"/>